<evidence type="ECO:0000256" key="2">
    <source>
        <dbReference type="ARBA" id="ARBA00009458"/>
    </source>
</evidence>
<evidence type="ECO:0000256" key="3">
    <source>
        <dbReference type="ARBA" id="ARBA00022692"/>
    </source>
</evidence>
<evidence type="ECO:0000256" key="7">
    <source>
        <dbReference type="SAM" id="MobiDB-lite"/>
    </source>
</evidence>
<dbReference type="AlphaFoldDB" id="T1FPZ3"/>
<keyword evidence="5 8" id="KW-1133">Transmembrane helix</keyword>
<dbReference type="InterPro" id="IPR026298">
    <property type="entry name" value="Bcl-2_fam"/>
</dbReference>
<evidence type="ECO:0000256" key="8">
    <source>
        <dbReference type="SAM" id="Phobius"/>
    </source>
</evidence>
<organism evidence="11 12">
    <name type="scientific">Helobdella robusta</name>
    <name type="common">Californian leech</name>
    <dbReference type="NCBI Taxonomy" id="6412"/>
    <lineage>
        <taxon>Eukaryota</taxon>
        <taxon>Metazoa</taxon>
        <taxon>Spiralia</taxon>
        <taxon>Lophotrochozoa</taxon>
        <taxon>Annelida</taxon>
        <taxon>Clitellata</taxon>
        <taxon>Hirudinea</taxon>
        <taxon>Rhynchobdellida</taxon>
        <taxon>Glossiphoniidae</taxon>
        <taxon>Helobdella</taxon>
    </lineage>
</organism>
<dbReference type="Gene3D" id="1.10.437.10">
    <property type="entry name" value="Blc2-like"/>
    <property type="match status" value="1"/>
</dbReference>
<comment type="similarity">
    <text evidence="2">Belongs to the Bcl-2 family.</text>
</comment>
<dbReference type="GO" id="GO:0005741">
    <property type="term" value="C:mitochondrial outer membrane"/>
    <property type="evidence" value="ECO:0000318"/>
    <property type="project" value="GO_Central"/>
</dbReference>
<dbReference type="InParanoid" id="T1FPZ3"/>
<dbReference type="CDD" id="cd06845">
    <property type="entry name" value="Bcl-2_like"/>
    <property type="match status" value="1"/>
</dbReference>
<evidence type="ECO:0000313" key="11">
    <source>
        <dbReference type="EnsemblMetazoa" id="HelroP188428"/>
    </source>
</evidence>
<proteinExistence type="inferred from homology"/>
<dbReference type="KEGG" id="hro:HELRODRAFT_188428"/>
<comment type="subcellular location">
    <subcellularLocation>
        <location evidence="1">Membrane</location>
        <topology evidence="1">Single-pass membrane protein</topology>
    </subcellularLocation>
</comment>
<dbReference type="OrthoDB" id="5947850at2759"/>
<feature type="domain" description="Bcl-2 Bcl-2 homology region 1-3" evidence="9">
    <location>
        <begin position="136"/>
        <end position="238"/>
    </location>
</feature>
<feature type="region of interest" description="Disordered" evidence="7">
    <location>
        <begin position="68"/>
        <end position="87"/>
    </location>
</feature>
<dbReference type="GO" id="GO:0015267">
    <property type="term" value="F:channel activity"/>
    <property type="evidence" value="ECO:0000318"/>
    <property type="project" value="GO_Central"/>
</dbReference>
<dbReference type="EMBL" id="KB096324">
    <property type="protein sequence ID" value="ESO06646.1"/>
    <property type="molecule type" value="Genomic_DNA"/>
</dbReference>
<reference evidence="12" key="1">
    <citation type="submission" date="2012-12" db="EMBL/GenBank/DDBJ databases">
        <authorList>
            <person name="Hellsten U."/>
            <person name="Grimwood J."/>
            <person name="Chapman J.A."/>
            <person name="Shapiro H."/>
            <person name="Aerts A."/>
            <person name="Otillar R.P."/>
            <person name="Terry A.Y."/>
            <person name="Boore J.L."/>
            <person name="Simakov O."/>
            <person name="Marletaz F."/>
            <person name="Cho S.-J."/>
            <person name="Edsinger-Gonzales E."/>
            <person name="Havlak P."/>
            <person name="Kuo D.-H."/>
            <person name="Larsson T."/>
            <person name="Lv J."/>
            <person name="Arendt D."/>
            <person name="Savage R."/>
            <person name="Osoegawa K."/>
            <person name="de Jong P."/>
            <person name="Lindberg D.R."/>
            <person name="Seaver E.C."/>
            <person name="Weisblat D.A."/>
            <person name="Putnam N.H."/>
            <person name="Grigoriev I.V."/>
            <person name="Rokhsar D.S."/>
        </authorList>
    </citation>
    <scope>NUCLEOTIDE SEQUENCE</scope>
</reference>
<dbReference type="GO" id="GO:0006915">
    <property type="term" value="P:apoptotic process"/>
    <property type="evidence" value="ECO:0007669"/>
    <property type="project" value="UniProtKB-KW"/>
</dbReference>
<dbReference type="InterPro" id="IPR046371">
    <property type="entry name" value="Bcl-2_BH1-3"/>
</dbReference>
<dbReference type="PANTHER" id="PTHR11256">
    <property type="entry name" value="BCL-2 RELATED"/>
    <property type="match status" value="1"/>
</dbReference>
<evidence type="ECO:0000256" key="5">
    <source>
        <dbReference type="ARBA" id="ARBA00022989"/>
    </source>
</evidence>
<dbReference type="Proteomes" id="UP000015101">
    <property type="component" value="Unassembled WGS sequence"/>
</dbReference>
<dbReference type="PROSITE" id="PS50062">
    <property type="entry name" value="BCL2_FAMILY"/>
    <property type="match status" value="1"/>
</dbReference>
<evidence type="ECO:0000256" key="1">
    <source>
        <dbReference type="ARBA" id="ARBA00004167"/>
    </source>
</evidence>
<evidence type="ECO:0000256" key="4">
    <source>
        <dbReference type="ARBA" id="ARBA00022703"/>
    </source>
</evidence>
<keyword evidence="6 8" id="KW-0472">Membrane</keyword>
<evidence type="ECO:0000259" key="9">
    <source>
        <dbReference type="SMART" id="SM00337"/>
    </source>
</evidence>
<name>T1FPZ3_HELRO</name>
<dbReference type="EMBL" id="AMQM01000664">
    <property type="status" value="NOT_ANNOTATED_CDS"/>
    <property type="molecule type" value="Genomic_DNA"/>
</dbReference>
<dbReference type="eggNOG" id="KOG4728">
    <property type="taxonomic scope" value="Eukaryota"/>
</dbReference>
<reference evidence="11" key="3">
    <citation type="submission" date="2015-06" db="UniProtKB">
        <authorList>
            <consortium name="EnsemblMetazoa"/>
        </authorList>
    </citation>
    <scope>IDENTIFICATION</scope>
</reference>
<evidence type="ECO:0000313" key="10">
    <source>
        <dbReference type="EMBL" id="ESO06646.1"/>
    </source>
</evidence>
<dbReference type="SUPFAM" id="SSF56854">
    <property type="entry name" value="Bcl-2 inhibitors of programmed cell death"/>
    <property type="match status" value="1"/>
</dbReference>
<dbReference type="EnsemblMetazoa" id="HelroT188428">
    <property type="protein sequence ID" value="HelroP188428"/>
    <property type="gene ID" value="HelroG188428"/>
</dbReference>
<dbReference type="InterPro" id="IPR002475">
    <property type="entry name" value="Bcl2-like"/>
</dbReference>
<accession>T1FPZ3</accession>
<keyword evidence="12" id="KW-1185">Reference proteome</keyword>
<dbReference type="Pfam" id="PF00452">
    <property type="entry name" value="Bcl-2"/>
    <property type="match status" value="1"/>
</dbReference>
<dbReference type="SMART" id="SM00337">
    <property type="entry name" value="BCL"/>
    <property type="match status" value="1"/>
</dbReference>
<reference evidence="10 12" key="2">
    <citation type="journal article" date="2013" name="Nature">
        <title>Insights into bilaterian evolution from three spiralian genomes.</title>
        <authorList>
            <person name="Simakov O."/>
            <person name="Marletaz F."/>
            <person name="Cho S.J."/>
            <person name="Edsinger-Gonzales E."/>
            <person name="Havlak P."/>
            <person name="Hellsten U."/>
            <person name="Kuo D.H."/>
            <person name="Larsson T."/>
            <person name="Lv J."/>
            <person name="Arendt D."/>
            <person name="Savage R."/>
            <person name="Osoegawa K."/>
            <person name="de Jong P."/>
            <person name="Grimwood J."/>
            <person name="Chapman J.A."/>
            <person name="Shapiro H."/>
            <person name="Aerts A."/>
            <person name="Otillar R.P."/>
            <person name="Terry A.Y."/>
            <person name="Boore J.L."/>
            <person name="Grigoriev I.V."/>
            <person name="Lindberg D.R."/>
            <person name="Seaver E.C."/>
            <person name="Weisblat D.A."/>
            <person name="Putnam N.H."/>
            <person name="Rokhsar D.S."/>
        </authorList>
    </citation>
    <scope>NUCLEOTIDE SEQUENCE</scope>
</reference>
<feature type="compositionally biased region" description="Low complexity" evidence="7">
    <location>
        <begin position="70"/>
        <end position="83"/>
    </location>
</feature>
<sequence>MKSLKPKLAWTKQLVLDNKTTFIESNIGFLKGQSYKVKRFAEKGLASLANAEISAKAINEVVEQYNPKFSSPSSSSSSPTTPTANDVSDDVFTRQLGRIYVAASPNSSTEYSSPDKIGQIRYEKWRNRLTEVSTEIQSLGLRLEQAYPYLYDNLAHQLKMPLRSSIAIEKAMTAIGDYIFKNSVITWYRIVGLFAVAGAVALECVDNFKGPLIPSIVSVFSQIIERHVARWICGEGGWIALLSEYKPGTRKYLRLVRYLGVFVGFLSVMWLPFRFYS</sequence>
<dbReference type="CTD" id="20210890"/>
<dbReference type="GeneID" id="20210890"/>
<feature type="transmembrane region" description="Helical" evidence="8">
    <location>
        <begin position="255"/>
        <end position="273"/>
    </location>
</feature>
<evidence type="ECO:0000256" key="6">
    <source>
        <dbReference type="ARBA" id="ARBA00023136"/>
    </source>
</evidence>
<dbReference type="RefSeq" id="XP_009016014.1">
    <property type="nucleotide sequence ID" value="XM_009017766.1"/>
</dbReference>
<dbReference type="GO" id="GO:0042981">
    <property type="term" value="P:regulation of apoptotic process"/>
    <property type="evidence" value="ECO:0007669"/>
    <property type="project" value="InterPro"/>
</dbReference>
<dbReference type="HOGENOM" id="CLU_1005693_0_0_1"/>
<keyword evidence="3 8" id="KW-0812">Transmembrane</keyword>
<gene>
    <name evidence="11" type="primary">20210890</name>
    <name evidence="10" type="ORF">HELRODRAFT_188428</name>
</gene>
<dbReference type="PANTHER" id="PTHR11256:SF48">
    <property type="entry name" value="BCL-2-RELATED OVARIAN KILLER PROTEIN"/>
    <property type="match status" value="1"/>
</dbReference>
<dbReference type="STRING" id="6412.T1FPZ3"/>
<protein>
    <recommendedName>
        <fullName evidence="9">Bcl-2 Bcl-2 homology region 1-3 domain-containing protein</fullName>
    </recommendedName>
</protein>
<evidence type="ECO:0000313" key="12">
    <source>
        <dbReference type="Proteomes" id="UP000015101"/>
    </source>
</evidence>
<keyword evidence="4" id="KW-0053">Apoptosis</keyword>
<dbReference type="InterPro" id="IPR036834">
    <property type="entry name" value="Bcl-2-like_sf"/>
</dbReference>